<organism evidence="2 3">
    <name type="scientific">Actinocatenispora sera</name>
    <dbReference type="NCBI Taxonomy" id="390989"/>
    <lineage>
        <taxon>Bacteria</taxon>
        <taxon>Bacillati</taxon>
        <taxon>Actinomycetota</taxon>
        <taxon>Actinomycetes</taxon>
        <taxon>Micromonosporales</taxon>
        <taxon>Micromonosporaceae</taxon>
        <taxon>Actinocatenispora</taxon>
    </lineage>
</organism>
<dbReference type="Proteomes" id="UP000680750">
    <property type="component" value="Chromosome"/>
</dbReference>
<evidence type="ECO:0000256" key="1">
    <source>
        <dbReference type="SAM" id="MobiDB-lite"/>
    </source>
</evidence>
<evidence type="ECO:0000313" key="2">
    <source>
        <dbReference type="EMBL" id="BCJ26082.1"/>
    </source>
</evidence>
<dbReference type="KEGG" id="aser:Asera_01900"/>
<feature type="region of interest" description="Disordered" evidence="1">
    <location>
        <begin position="27"/>
        <end position="47"/>
    </location>
</feature>
<dbReference type="AlphaFoldDB" id="A0A810KUD6"/>
<dbReference type="EMBL" id="AP023354">
    <property type="protein sequence ID" value="BCJ26082.1"/>
    <property type="molecule type" value="Genomic_DNA"/>
</dbReference>
<keyword evidence="3" id="KW-1185">Reference proteome</keyword>
<reference evidence="2" key="1">
    <citation type="submission" date="2020-08" db="EMBL/GenBank/DDBJ databases">
        <title>Whole genome shotgun sequence of Actinocatenispora sera NBRC 101916.</title>
        <authorList>
            <person name="Komaki H."/>
            <person name="Tamura T."/>
        </authorList>
    </citation>
    <scope>NUCLEOTIDE SEQUENCE</scope>
    <source>
        <strain evidence="2">NBRC 101916</strain>
    </source>
</reference>
<gene>
    <name evidence="2" type="ORF">Asera_01900</name>
</gene>
<name>A0A810KUD6_9ACTN</name>
<evidence type="ECO:0000313" key="3">
    <source>
        <dbReference type="Proteomes" id="UP000680750"/>
    </source>
</evidence>
<accession>A0A810KUD6</accession>
<protein>
    <submittedName>
        <fullName evidence="2">Uncharacterized protein</fullName>
    </submittedName>
</protein>
<sequence>MAEQPVSSSAAAIDAAIATRRAAVRRAGAGRAPVGCEAPRDGADGHH</sequence>
<feature type="compositionally biased region" description="Basic and acidic residues" evidence="1">
    <location>
        <begin position="38"/>
        <end position="47"/>
    </location>
</feature>
<proteinExistence type="predicted"/>